<organism evidence="7 8">
    <name type="scientific">Parvularcula dongshanensis</name>
    <dbReference type="NCBI Taxonomy" id="1173995"/>
    <lineage>
        <taxon>Bacteria</taxon>
        <taxon>Pseudomonadati</taxon>
        <taxon>Pseudomonadota</taxon>
        <taxon>Alphaproteobacteria</taxon>
        <taxon>Parvularculales</taxon>
        <taxon>Parvularculaceae</taxon>
        <taxon>Parvularcula</taxon>
    </lineage>
</organism>
<keyword evidence="6" id="KW-1003">Cell membrane</keyword>
<evidence type="ECO:0000256" key="6">
    <source>
        <dbReference type="RuleBase" id="RU363076"/>
    </source>
</evidence>
<sequence length="234" mass="25358">MRFRFRPVLTGATLLGLIVLVSLGTWQVRRLAWKEDLIAKVEARVDQPPVPLGEPLSMIGAGQDPEYLPVEVQGGFLTDRTAHVFGTYDGVAGWYVFQPFRPDGTDETLLVNRGFVPDEARQPTYTPPDAAAMTGLVRRFESGRGLAAAIAPPDEPAAGSYFSRRADPLYEAFADVGGTALPFYLDSTLPTALPEGGTTRIEFSNRHLGYVLTWYGLAAALLAVYLAASRAPKG</sequence>
<evidence type="ECO:0000313" key="8">
    <source>
        <dbReference type="Proteomes" id="UP000563524"/>
    </source>
</evidence>
<gene>
    <name evidence="7" type="ORF">GGQ59_001270</name>
</gene>
<keyword evidence="4 6" id="KW-1133">Transmembrane helix</keyword>
<protein>
    <recommendedName>
        <fullName evidence="6">SURF1-like protein</fullName>
    </recommendedName>
</protein>
<evidence type="ECO:0000256" key="4">
    <source>
        <dbReference type="ARBA" id="ARBA00022989"/>
    </source>
</evidence>
<dbReference type="InterPro" id="IPR045214">
    <property type="entry name" value="Surf1/Surf4"/>
</dbReference>
<accession>A0A840I126</accession>
<dbReference type="Proteomes" id="UP000563524">
    <property type="component" value="Unassembled WGS sequence"/>
</dbReference>
<dbReference type="PANTHER" id="PTHR23427">
    <property type="entry name" value="SURFEIT LOCUS PROTEIN"/>
    <property type="match status" value="1"/>
</dbReference>
<evidence type="ECO:0000256" key="5">
    <source>
        <dbReference type="ARBA" id="ARBA00023136"/>
    </source>
</evidence>
<dbReference type="GO" id="GO:0005886">
    <property type="term" value="C:plasma membrane"/>
    <property type="evidence" value="ECO:0007669"/>
    <property type="project" value="UniProtKB-SubCell"/>
</dbReference>
<dbReference type="PROSITE" id="PS50895">
    <property type="entry name" value="SURF1"/>
    <property type="match status" value="1"/>
</dbReference>
<name>A0A840I126_9PROT</name>
<proteinExistence type="inferred from homology"/>
<keyword evidence="8" id="KW-1185">Reference proteome</keyword>
<evidence type="ECO:0000256" key="3">
    <source>
        <dbReference type="ARBA" id="ARBA00022692"/>
    </source>
</evidence>
<keyword evidence="5 6" id="KW-0472">Membrane</keyword>
<dbReference type="CDD" id="cd06662">
    <property type="entry name" value="SURF1"/>
    <property type="match status" value="1"/>
</dbReference>
<dbReference type="EMBL" id="JACHOB010000002">
    <property type="protein sequence ID" value="MBB4658756.1"/>
    <property type="molecule type" value="Genomic_DNA"/>
</dbReference>
<dbReference type="InterPro" id="IPR002994">
    <property type="entry name" value="Surf1/Shy1"/>
</dbReference>
<keyword evidence="3 6" id="KW-0812">Transmembrane</keyword>
<feature type="transmembrane region" description="Helical" evidence="6">
    <location>
        <begin position="208"/>
        <end position="228"/>
    </location>
</feature>
<dbReference type="PANTHER" id="PTHR23427:SF2">
    <property type="entry name" value="SURFEIT LOCUS PROTEIN 1"/>
    <property type="match status" value="1"/>
</dbReference>
<dbReference type="Pfam" id="PF02104">
    <property type="entry name" value="SURF1"/>
    <property type="match status" value="1"/>
</dbReference>
<evidence type="ECO:0000256" key="1">
    <source>
        <dbReference type="ARBA" id="ARBA00004370"/>
    </source>
</evidence>
<reference evidence="7 8" key="1">
    <citation type="submission" date="2020-08" db="EMBL/GenBank/DDBJ databases">
        <title>Genomic Encyclopedia of Type Strains, Phase IV (KMG-IV): sequencing the most valuable type-strain genomes for metagenomic binning, comparative biology and taxonomic classification.</title>
        <authorList>
            <person name="Goeker M."/>
        </authorList>
    </citation>
    <scope>NUCLEOTIDE SEQUENCE [LARGE SCALE GENOMIC DNA]</scope>
    <source>
        <strain evidence="7 8">DSM 102850</strain>
    </source>
</reference>
<evidence type="ECO:0000313" key="7">
    <source>
        <dbReference type="EMBL" id="MBB4658756.1"/>
    </source>
</evidence>
<comment type="subcellular location">
    <subcellularLocation>
        <location evidence="6">Cell membrane</location>
        <topology evidence="6">Multi-pass membrane protein</topology>
    </subcellularLocation>
    <subcellularLocation>
        <location evidence="1">Membrane</location>
    </subcellularLocation>
</comment>
<comment type="caution">
    <text evidence="7">The sequence shown here is derived from an EMBL/GenBank/DDBJ whole genome shotgun (WGS) entry which is preliminary data.</text>
</comment>
<dbReference type="AlphaFoldDB" id="A0A840I126"/>
<comment type="similarity">
    <text evidence="2 6">Belongs to the SURF1 family.</text>
</comment>
<evidence type="ECO:0000256" key="2">
    <source>
        <dbReference type="ARBA" id="ARBA00007165"/>
    </source>
</evidence>
<dbReference type="RefSeq" id="WP_183816936.1">
    <property type="nucleotide sequence ID" value="NZ_JACHOB010000002.1"/>
</dbReference>
<comment type="caution">
    <text evidence="6">Lacks conserved residue(s) required for the propagation of feature annotation.</text>
</comment>